<reference evidence="11 12" key="1">
    <citation type="submission" date="2019-01" db="EMBL/GenBank/DDBJ databases">
        <title>Sequencing of cultivated peanut Arachis hypogaea provides insights into genome evolution and oil improvement.</title>
        <authorList>
            <person name="Chen X."/>
        </authorList>
    </citation>
    <scope>NUCLEOTIDE SEQUENCE [LARGE SCALE GENOMIC DNA]</scope>
    <source>
        <strain evidence="12">cv. Fuhuasheng</strain>
        <tissue evidence="11">Leaves</tissue>
    </source>
</reference>
<keyword evidence="12" id="KW-1185">Reference proteome</keyword>
<gene>
    <name evidence="11" type="ORF">Ahy_B06g083400</name>
</gene>
<name>A0A444YPY8_ARAHY</name>
<dbReference type="GO" id="GO:0005789">
    <property type="term" value="C:endoplasmic reticulum membrane"/>
    <property type="evidence" value="ECO:0007669"/>
    <property type="project" value="UniProtKB-SubCell"/>
</dbReference>
<dbReference type="GO" id="GO:0006605">
    <property type="term" value="P:protein targeting"/>
    <property type="evidence" value="ECO:0007669"/>
    <property type="project" value="InterPro"/>
</dbReference>
<dbReference type="STRING" id="3818.A0A444YPY8"/>
<accession>A0A444YPY8</accession>
<dbReference type="HAMAP" id="MF_00422">
    <property type="entry name" value="SecE"/>
    <property type="match status" value="1"/>
</dbReference>
<dbReference type="Proteomes" id="UP000289738">
    <property type="component" value="Chromosome B06"/>
</dbReference>
<protein>
    <recommendedName>
        <fullName evidence="13">Protein transport protein Sec61 subunit gamma</fullName>
    </recommendedName>
</protein>
<comment type="caution">
    <text evidence="11">The sequence shown here is derived from an EMBL/GenBank/DDBJ whole genome shotgun (WGS) entry which is preliminary data.</text>
</comment>
<dbReference type="PANTHER" id="PTHR12309">
    <property type="entry name" value="SEC61 GAMMA SUBUNIT"/>
    <property type="match status" value="1"/>
</dbReference>
<dbReference type="Gene3D" id="1.20.5.820">
    <property type="entry name" value="Preprotein translocase SecE subunit"/>
    <property type="match status" value="1"/>
</dbReference>
<dbReference type="InterPro" id="IPR001901">
    <property type="entry name" value="Translocase_SecE/Sec61-g"/>
</dbReference>
<evidence type="ECO:0008006" key="13">
    <source>
        <dbReference type="Google" id="ProtNLM"/>
    </source>
</evidence>
<keyword evidence="8" id="KW-0811">Translocation</keyword>
<proteinExistence type="inferred from homology"/>
<dbReference type="InterPro" id="IPR023391">
    <property type="entry name" value="Prot_translocase_SecE_dom_sf"/>
</dbReference>
<evidence type="ECO:0000256" key="5">
    <source>
        <dbReference type="ARBA" id="ARBA00022824"/>
    </source>
</evidence>
<evidence type="ECO:0000256" key="3">
    <source>
        <dbReference type="ARBA" id="ARBA00022448"/>
    </source>
</evidence>
<organism evidence="11 12">
    <name type="scientific">Arachis hypogaea</name>
    <name type="common">Peanut</name>
    <dbReference type="NCBI Taxonomy" id="3818"/>
    <lineage>
        <taxon>Eukaryota</taxon>
        <taxon>Viridiplantae</taxon>
        <taxon>Streptophyta</taxon>
        <taxon>Embryophyta</taxon>
        <taxon>Tracheophyta</taxon>
        <taxon>Spermatophyta</taxon>
        <taxon>Magnoliopsida</taxon>
        <taxon>eudicotyledons</taxon>
        <taxon>Gunneridae</taxon>
        <taxon>Pentapetalae</taxon>
        <taxon>rosids</taxon>
        <taxon>fabids</taxon>
        <taxon>Fabales</taxon>
        <taxon>Fabaceae</taxon>
        <taxon>Papilionoideae</taxon>
        <taxon>50 kb inversion clade</taxon>
        <taxon>dalbergioids sensu lato</taxon>
        <taxon>Dalbergieae</taxon>
        <taxon>Pterocarpus clade</taxon>
        <taxon>Arachis</taxon>
    </lineage>
</organism>
<dbReference type="PROSITE" id="PS01067">
    <property type="entry name" value="SECE_SEC61G"/>
    <property type="match status" value="1"/>
</dbReference>
<dbReference type="AlphaFoldDB" id="A0A444YPY8"/>
<keyword evidence="6" id="KW-0653">Protein transport</keyword>
<keyword evidence="9 10" id="KW-0472">Membrane</keyword>
<evidence type="ECO:0000256" key="7">
    <source>
        <dbReference type="ARBA" id="ARBA00022989"/>
    </source>
</evidence>
<evidence type="ECO:0000313" key="11">
    <source>
        <dbReference type="EMBL" id="RYR03948.1"/>
    </source>
</evidence>
<evidence type="ECO:0000256" key="4">
    <source>
        <dbReference type="ARBA" id="ARBA00022692"/>
    </source>
</evidence>
<feature type="transmembrane region" description="Helical" evidence="10">
    <location>
        <begin position="103"/>
        <end position="129"/>
    </location>
</feature>
<comment type="subcellular location">
    <subcellularLocation>
        <location evidence="1">Endoplasmic reticulum membrane</location>
        <topology evidence="1">Single-pass membrane protein</topology>
    </subcellularLocation>
</comment>
<dbReference type="InterPro" id="IPR008158">
    <property type="entry name" value="Translocase_Sec61-g"/>
</dbReference>
<evidence type="ECO:0000256" key="9">
    <source>
        <dbReference type="ARBA" id="ARBA00023136"/>
    </source>
</evidence>
<keyword evidence="3" id="KW-0813">Transport</keyword>
<keyword evidence="4 10" id="KW-0812">Transmembrane</keyword>
<dbReference type="NCBIfam" id="TIGR00327">
    <property type="entry name" value="secE_euk_arch"/>
    <property type="match status" value="1"/>
</dbReference>
<dbReference type="GO" id="GO:0008320">
    <property type="term" value="F:protein transmembrane transporter activity"/>
    <property type="evidence" value="ECO:0007669"/>
    <property type="project" value="InterPro"/>
</dbReference>
<sequence length="139" mass="15842">MFENHCFRSENKVTLSLTMQKGRVEILEFSVLMVSAKTMQVEDIFHRNFVKRNGLSSSKFNFSFESTRQTMDAIDSVFEPLRGFSKDSVRLVKRCHKPDGKEYYMVVISTAIGITVIGFIGFFVKLIFIPINNIIVGSG</sequence>
<dbReference type="Pfam" id="PF00584">
    <property type="entry name" value="SecE"/>
    <property type="match status" value="1"/>
</dbReference>
<evidence type="ECO:0000256" key="1">
    <source>
        <dbReference type="ARBA" id="ARBA00004389"/>
    </source>
</evidence>
<comment type="similarity">
    <text evidence="2">Belongs to the SecE/SEC61-gamma family.</text>
</comment>
<dbReference type="SUPFAM" id="SSF103456">
    <property type="entry name" value="Preprotein translocase SecE subunit"/>
    <property type="match status" value="1"/>
</dbReference>
<dbReference type="EMBL" id="SDMP01000016">
    <property type="protein sequence ID" value="RYR03948.1"/>
    <property type="molecule type" value="Genomic_DNA"/>
</dbReference>
<keyword evidence="5" id="KW-0256">Endoplasmic reticulum</keyword>
<evidence type="ECO:0000256" key="8">
    <source>
        <dbReference type="ARBA" id="ARBA00023010"/>
    </source>
</evidence>
<evidence type="ECO:0000313" key="12">
    <source>
        <dbReference type="Proteomes" id="UP000289738"/>
    </source>
</evidence>
<dbReference type="GO" id="GO:0006886">
    <property type="term" value="P:intracellular protein transport"/>
    <property type="evidence" value="ECO:0007669"/>
    <property type="project" value="InterPro"/>
</dbReference>
<evidence type="ECO:0000256" key="2">
    <source>
        <dbReference type="ARBA" id="ARBA00008274"/>
    </source>
</evidence>
<keyword evidence="7 10" id="KW-1133">Transmembrane helix</keyword>
<evidence type="ECO:0000256" key="6">
    <source>
        <dbReference type="ARBA" id="ARBA00022927"/>
    </source>
</evidence>
<evidence type="ECO:0000256" key="10">
    <source>
        <dbReference type="SAM" id="Phobius"/>
    </source>
</evidence>